<evidence type="ECO:0000313" key="1">
    <source>
        <dbReference type="EMBL" id="EEF13803.1"/>
    </source>
</evidence>
<name>B9D2C9_CAMRE</name>
<dbReference type="AlphaFoldDB" id="B9D2C9"/>
<sequence length="64" mass="7504">MPPSPVSLISFFLGLWLIRAGTSVKFDLRRFSSRLSQDVNQKARSRRLRYEFIKRAGARRYKDG</sequence>
<organism evidence="1 2">
    <name type="scientific">Campylobacter rectus RM3267</name>
    <dbReference type="NCBI Taxonomy" id="553218"/>
    <lineage>
        <taxon>Bacteria</taxon>
        <taxon>Pseudomonadati</taxon>
        <taxon>Campylobacterota</taxon>
        <taxon>Epsilonproteobacteria</taxon>
        <taxon>Campylobacterales</taxon>
        <taxon>Campylobacteraceae</taxon>
        <taxon>Campylobacter</taxon>
    </lineage>
</organism>
<dbReference type="EMBL" id="ACFU01000013">
    <property type="protein sequence ID" value="EEF13803.1"/>
    <property type="molecule type" value="Genomic_DNA"/>
</dbReference>
<evidence type="ECO:0000313" key="2">
    <source>
        <dbReference type="Proteomes" id="UP000003082"/>
    </source>
</evidence>
<accession>B9D2C9</accession>
<gene>
    <name evidence="1" type="ORF">CAMRE0001_0354</name>
</gene>
<dbReference type="STRING" id="553218.CAMRE0001_0354"/>
<dbReference type="Proteomes" id="UP000003082">
    <property type="component" value="Unassembled WGS sequence"/>
</dbReference>
<reference evidence="1 2" key="1">
    <citation type="submission" date="2008-08" db="EMBL/GenBank/DDBJ databases">
        <authorList>
            <person name="Madupu R."/>
            <person name="Durkin A.S."/>
            <person name="Torralba M."/>
            <person name="Methe B."/>
            <person name="Sutton G.G."/>
            <person name="Strausberg R.L."/>
            <person name="Nelson K.E."/>
        </authorList>
    </citation>
    <scope>NUCLEOTIDE SEQUENCE [LARGE SCALE GENOMIC DNA]</scope>
    <source>
        <strain evidence="1 2">RM3267</strain>
    </source>
</reference>
<keyword evidence="2" id="KW-1185">Reference proteome</keyword>
<comment type="caution">
    <text evidence="1">The sequence shown here is derived from an EMBL/GenBank/DDBJ whole genome shotgun (WGS) entry which is preliminary data.</text>
</comment>
<protein>
    <submittedName>
        <fullName evidence="1">Uncharacterized protein</fullName>
    </submittedName>
</protein>
<proteinExistence type="predicted"/>